<accession>K0YJS2</accession>
<dbReference type="Proteomes" id="UP000006069">
    <property type="component" value="Unassembled WGS sequence"/>
</dbReference>
<keyword evidence="1 4" id="KW-0808">Transferase</keyword>
<reference evidence="7 8" key="1">
    <citation type="submission" date="2012-08" db="EMBL/GenBank/DDBJ databases">
        <title>The Genome Sequence of Slackia piriformis YIT 12062.</title>
        <authorList>
            <consortium name="The Broad Institute Genome Sequencing Platform"/>
            <person name="Earl A."/>
            <person name="Ward D."/>
            <person name="Feldgarden M."/>
            <person name="Gevers D."/>
            <person name="Morotomi M."/>
            <person name="Walker B."/>
            <person name="Young S.K."/>
            <person name="Zeng Q."/>
            <person name="Gargeya S."/>
            <person name="Fitzgerald M."/>
            <person name="Haas B."/>
            <person name="Abouelleil A."/>
            <person name="Alvarado L."/>
            <person name="Arachchi H.M."/>
            <person name="Berlin A.M."/>
            <person name="Chapman S.B."/>
            <person name="Goldberg J."/>
            <person name="Griggs A."/>
            <person name="Gujja S."/>
            <person name="Hansen M."/>
            <person name="Howarth C."/>
            <person name="Imamovic A."/>
            <person name="Larimer J."/>
            <person name="McCowen C."/>
            <person name="Montmayeur A."/>
            <person name="Murphy C."/>
            <person name="Neiman D."/>
            <person name="Pearson M."/>
            <person name="Priest M."/>
            <person name="Roberts A."/>
            <person name="Saif S."/>
            <person name="Shea T."/>
            <person name="Sisk P."/>
            <person name="Sykes S."/>
            <person name="Wortman J."/>
            <person name="Nusbaum C."/>
            <person name="Birren B."/>
        </authorList>
    </citation>
    <scope>NUCLEOTIDE SEQUENCE [LARGE SCALE GENOMIC DNA]</scope>
    <source>
        <strain evidence="7 8">YIT 12062</strain>
    </source>
</reference>
<dbReference type="GO" id="GO:0006633">
    <property type="term" value="P:fatty acid biosynthetic process"/>
    <property type="evidence" value="ECO:0007669"/>
    <property type="project" value="TreeGrafter"/>
</dbReference>
<comment type="catalytic activity">
    <reaction evidence="3 4">
        <text>holo-[ACP] + malonyl-CoA = malonyl-[ACP] + CoA</text>
        <dbReference type="Rhea" id="RHEA:41792"/>
        <dbReference type="Rhea" id="RHEA-COMP:9623"/>
        <dbReference type="Rhea" id="RHEA-COMP:9685"/>
        <dbReference type="ChEBI" id="CHEBI:57287"/>
        <dbReference type="ChEBI" id="CHEBI:57384"/>
        <dbReference type="ChEBI" id="CHEBI:64479"/>
        <dbReference type="ChEBI" id="CHEBI:78449"/>
        <dbReference type="EC" id="2.3.1.39"/>
    </reaction>
</comment>
<evidence type="ECO:0000313" key="8">
    <source>
        <dbReference type="Proteomes" id="UP000006069"/>
    </source>
</evidence>
<name>K0YJS2_9ACTN</name>
<comment type="similarity">
    <text evidence="4">Belongs to the fabD family.</text>
</comment>
<evidence type="ECO:0000256" key="1">
    <source>
        <dbReference type="ARBA" id="ARBA00022679"/>
    </source>
</evidence>
<evidence type="ECO:0000256" key="4">
    <source>
        <dbReference type="PIRNR" id="PIRNR000446"/>
    </source>
</evidence>
<dbReference type="OrthoDB" id="9808669at2"/>
<evidence type="ECO:0000313" key="7">
    <source>
        <dbReference type="EMBL" id="EJZ83676.1"/>
    </source>
</evidence>
<proteinExistence type="inferred from homology"/>
<evidence type="ECO:0000259" key="6">
    <source>
        <dbReference type="SMART" id="SM00827"/>
    </source>
</evidence>
<feature type="active site" evidence="5">
    <location>
        <position position="90"/>
    </location>
</feature>
<dbReference type="PANTHER" id="PTHR42681:SF1">
    <property type="entry name" value="MALONYL-COA-ACYL CARRIER PROTEIN TRANSACYLASE, MITOCHONDRIAL"/>
    <property type="match status" value="1"/>
</dbReference>
<evidence type="ECO:0000256" key="2">
    <source>
        <dbReference type="ARBA" id="ARBA00023315"/>
    </source>
</evidence>
<dbReference type="GO" id="GO:0004314">
    <property type="term" value="F:[acyl-carrier-protein] S-malonyltransferase activity"/>
    <property type="evidence" value="ECO:0007669"/>
    <property type="project" value="UniProtKB-EC"/>
</dbReference>
<dbReference type="GO" id="GO:0005829">
    <property type="term" value="C:cytosol"/>
    <property type="evidence" value="ECO:0007669"/>
    <property type="project" value="TreeGrafter"/>
</dbReference>
<feature type="domain" description="Malonyl-CoA:ACP transacylase (MAT)" evidence="6">
    <location>
        <begin position="7"/>
        <end position="293"/>
    </location>
</feature>
<evidence type="ECO:0000256" key="5">
    <source>
        <dbReference type="PIRSR" id="PIRSR000446-1"/>
    </source>
</evidence>
<dbReference type="PIRSF" id="PIRSF000446">
    <property type="entry name" value="Mct"/>
    <property type="match status" value="1"/>
</dbReference>
<dbReference type="InterPro" id="IPR001227">
    <property type="entry name" value="Ac_transferase_dom_sf"/>
</dbReference>
<dbReference type="eggNOG" id="COG0331">
    <property type="taxonomic scope" value="Bacteria"/>
</dbReference>
<dbReference type="InterPro" id="IPR014043">
    <property type="entry name" value="Acyl_transferase_dom"/>
</dbReference>
<dbReference type="SUPFAM" id="SSF55048">
    <property type="entry name" value="Probable ACP-binding domain of malonyl-CoA ACP transacylase"/>
    <property type="match status" value="1"/>
</dbReference>
<dbReference type="RefSeq" id="WP_009139395.1">
    <property type="nucleotide sequence ID" value="NZ_JH815198.1"/>
</dbReference>
<dbReference type="InterPro" id="IPR016035">
    <property type="entry name" value="Acyl_Trfase/lysoPLipase"/>
</dbReference>
<feature type="active site" evidence="5">
    <location>
        <position position="198"/>
    </location>
</feature>
<dbReference type="InterPro" id="IPR016036">
    <property type="entry name" value="Malonyl_transacylase_ACP-bd"/>
</dbReference>
<gene>
    <name evidence="7" type="ORF">HMPREF9451_01196</name>
</gene>
<dbReference type="SMART" id="SM00827">
    <property type="entry name" value="PKS_AT"/>
    <property type="match status" value="1"/>
</dbReference>
<keyword evidence="2 4" id="KW-0012">Acyltransferase</keyword>
<dbReference type="EMBL" id="ADMD01000007">
    <property type="protein sequence ID" value="EJZ83676.1"/>
    <property type="molecule type" value="Genomic_DNA"/>
</dbReference>
<dbReference type="PATRIC" id="fig|742818.3.peg.1257"/>
<dbReference type="InterPro" id="IPR024925">
    <property type="entry name" value="Malonyl_CoA-ACP_transAc"/>
</dbReference>
<dbReference type="Gene3D" id="3.30.70.250">
    <property type="entry name" value="Malonyl-CoA ACP transacylase, ACP-binding"/>
    <property type="match status" value="1"/>
</dbReference>
<sequence>MGKVAFLLSGQGSQKPGMGATLFGVPEIDEVFCEASDACGFDVAAACLDETGDLLADTAVAQPALCALSVAQARALVRRGVKPDYVAGFSLGQMGALAVSGMLDAKTVFSLVRDRSRVMAEACGLRLGSMCALMGGAEEEVRDVCSSCAEGDVLVPANFNAPGQIVVSGDAAAVARAKEAWSGPGRRSAMLATAGAFHSPLMQPAAEAFSACLEGVVFDEPKIPLVCNVDARPLRADDAAAHLVAHLTSPVLFSQSVAWLVEQGVDTFVECGTGGVLVGLVRRVDKGAVRMRIESREDLEAVVEKLAETQDA</sequence>
<protein>
    <recommendedName>
        <fullName evidence="4">Malonyl CoA-acyl carrier protein transacylase</fullName>
        <ecNumber evidence="4">2.3.1.39</ecNumber>
    </recommendedName>
</protein>
<dbReference type="Gene3D" id="3.40.366.10">
    <property type="entry name" value="Malonyl-Coenzyme A Acyl Carrier Protein, domain 2"/>
    <property type="match status" value="1"/>
</dbReference>
<dbReference type="EC" id="2.3.1.39" evidence="4"/>
<dbReference type="Pfam" id="PF00698">
    <property type="entry name" value="Acyl_transf_1"/>
    <property type="match status" value="1"/>
</dbReference>
<evidence type="ECO:0000256" key="3">
    <source>
        <dbReference type="ARBA" id="ARBA00048462"/>
    </source>
</evidence>
<dbReference type="FunCoup" id="K0YJS2">
    <property type="interactions" value="274"/>
</dbReference>
<dbReference type="InterPro" id="IPR050858">
    <property type="entry name" value="Mal-CoA-ACP_Trans/PKS_FabD"/>
</dbReference>
<dbReference type="AlphaFoldDB" id="K0YJS2"/>
<dbReference type="InParanoid" id="K0YJS2"/>
<organism evidence="7 8">
    <name type="scientific">Slackia piriformis YIT 12062</name>
    <dbReference type="NCBI Taxonomy" id="742818"/>
    <lineage>
        <taxon>Bacteria</taxon>
        <taxon>Bacillati</taxon>
        <taxon>Actinomycetota</taxon>
        <taxon>Coriobacteriia</taxon>
        <taxon>Eggerthellales</taxon>
        <taxon>Eggerthellaceae</taxon>
        <taxon>Slackia</taxon>
    </lineage>
</organism>
<dbReference type="HOGENOM" id="CLU_030558_1_1_11"/>
<dbReference type="PANTHER" id="PTHR42681">
    <property type="entry name" value="MALONYL-COA-ACYL CARRIER PROTEIN TRANSACYLASE, MITOCHONDRIAL"/>
    <property type="match status" value="1"/>
</dbReference>
<keyword evidence="8" id="KW-1185">Reference proteome</keyword>
<dbReference type="SUPFAM" id="SSF52151">
    <property type="entry name" value="FabD/lysophospholipase-like"/>
    <property type="match status" value="1"/>
</dbReference>
<comment type="caution">
    <text evidence="7">The sequence shown here is derived from an EMBL/GenBank/DDBJ whole genome shotgun (WGS) entry which is preliminary data.</text>
</comment>